<organism evidence="2">
    <name type="scientific">Tanacetum cinerariifolium</name>
    <name type="common">Dalmatian daisy</name>
    <name type="synonym">Chrysanthemum cinerariifolium</name>
    <dbReference type="NCBI Taxonomy" id="118510"/>
    <lineage>
        <taxon>Eukaryota</taxon>
        <taxon>Viridiplantae</taxon>
        <taxon>Streptophyta</taxon>
        <taxon>Embryophyta</taxon>
        <taxon>Tracheophyta</taxon>
        <taxon>Spermatophyta</taxon>
        <taxon>Magnoliopsida</taxon>
        <taxon>eudicotyledons</taxon>
        <taxon>Gunneridae</taxon>
        <taxon>Pentapetalae</taxon>
        <taxon>asterids</taxon>
        <taxon>campanulids</taxon>
        <taxon>Asterales</taxon>
        <taxon>Asteraceae</taxon>
        <taxon>Asteroideae</taxon>
        <taxon>Anthemideae</taxon>
        <taxon>Anthemidinae</taxon>
        <taxon>Tanacetum</taxon>
    </lineage>
</organism>
<gene>
    <name evidence="2" type="ORF">Tci_924858</name>
</gene>
<evidence type="ECO:0000256" key="1">
    <source>
        <dbReference type="SAM" id="MobiDB-lite"/>
    </source>
</evidence>
<protein>
    <submittedName>
        <fullName evidence="2">Uncharacterized protein</fullName>
    </submittedName>
</protein>
<dbReference type="EMBL" id="BKCJ011787629">
    <property type="protein sequence ID" value="GFD52889.1"/>
    <property type="molecule type" value="Genomic_DNA"/>
</dbReference>
<name>A0A699X0A7_TANCI</name>
<sequence length="72" mass="8423">DPILRIYGSCRLLKGMRLLLVKAFKPRMGDFYQHPTVRNLYETPCESQRGSVEAKSARPSERPQKGWHRYVC</sequence>
<proteinExistence type="predicted"/>
<feature type="compositionally biased region" description="Basic and acidic residues" evidence="1">
    <location>
        <begin position="55"/>
        <end position="64"/>
    </location>
</feature>
<comment type="caution">
    <text evidence="2">The sequence shown here is derived from an EMBL/GenBank/DDBJ whole genome shotgun (WGS) entry which is preliminary data.</text>
</comment>
<dbReference type="AlphaFoldDB" id="A0A699X0A7"/>
<evidence type="ECO:0000313" key="2">
    <source>
        <dbReference type="EMBL" id="GFD52889.1"/>
    </source>
</evidence>
<reference evidence="2" key="1">
    <citation type="journal article" date="2019" name="Sci. Rep.">
        <title>Draft genome of Tanacetum cinerariifolium, the natural source of mosquito coil.</title>
        <authorList>
            <person name="Yamashiro T."/>
            <person name="Shiraishi A."/>
            <person name="Satake H."/>
            <person name="Nakayama K."/>
        </authorList>
    </citation>
    <scope>NUCLEOTIDE SEQUENCE</scope>
</reference>
<feature type="region of interest" description="Disordered" evidence="1">
    <location>
        <begin position="50"/>
        <end position="72"/>
    </location>
</feature>
<accession>A0A699X0A7</accession>
<feature type="non-terminal residue" evidence="2">
    <location>
        <position position="1"/>
    </location>
</feature>